<dbReference type="PANTHER" id="PTHR46310:SF4">
    <property type="entry name" value="OUTER ENVELOPE PROTEIN 64, MITOCHONDRIAL"/>
    <property type="match status" value="1"/>
</dbReference>
<gene>
    <name evidence="2" type="ORF">LR48_Vigan452s000400</name>
</gene>
<dbReference type="PANTHER" id="PTHR46310">
    <property type="entry name" value="AMIDASE 1"/>
    <property type="match status" value="1"/>
</dbReference>
<reference evidence="3" key="1">
    <citation type="journal article" date="2015" name="Proc. Natl. Acad. Sci. U.S.A.">
        <title>Genome sequencing of adzuki bean (Vigna angularis) provides insight into high starch and low fat accumulation and domestication.</title>
        <authorList>
            <person name="Yang K."/>
            <person name="Tian Z."/>
            <person name="Chen C."/>
            <person name="Luo L."/>
            <person name="Zhao B."/>
            <person name="Wang Z."/>
            <person name="Yu L."/>
            <person name="Li Y."/>
            <person name="Sun Y."/>
            <person name="Li W."/>
            <person name="Chen Y."/>
            <person name="Li Y."/>
            <person name="Zhang Y."/>
            <person name="Ai D."/>
            <person name="Zhao J."/>
            <person name="Shang C."/>
            <person name="Ma Y."/>
            <person name="Wu B."/>
            <person name="Wang M."/>
            <person name="Gao L."/>
            <person name="Sun D."/>
            <person name="Zhang P."/>
            <person name="Guo F."/>
            <person name="Wang W."/>
            <person name="Li Y."/>
            <person name="Wang J."/>
            <person name="Varshney R.K."/>
            <person name="Wang J."/>
            <person name="Ling H.Q."/>
            <person name="Wan P."/>
        </authorList>
    </citation>
    <scope>NUCLEOTIDE SEQUENCE</scope>
    <source>
        <strain evidence="3">cv. Jingnong 6</strain>
    </source>
</reference>
<evidence type="ECO:0000313" key="3">
    <source>
        <dbReference type="Proteomes" id="UP000053144"/>
    </source>
</evidence>
<dbReference type="Pfam" id="PF01425">
    <property type="entry name" value="Amidase"/>
    <property type="match status" value="1"/>
</dbReference>
<organism evidence="2 3">
    <name type="scientific">Phaseolus angularis</name>
    <name type="common">Azuki bean</name>
    <name type="synonym">Vigna angularis</name>
    <dbReference type="NCBI Taxonomy" id="3914"/>
    <lineage>
        <taxon>Eukaryota</taxon>
        <taxon>Viridiplantae</taxon>
        <taxon>Streptophyta</taxon>
        <taxon>Embryophyta</taxon>
        <taxon>Tracheophyta</taxon>
        <taxon>Spermatophyta</taxon>
        <taxon>Magnoliopsida</taxon>
        <taxon>eudicotyledons</taxon>
        <taxon>Gunneridae</taxon>
        <taxon>Pentapetalae</taxon>
        <taxon>rosids</taxon>
        <taxon>fabids</taxon>
        <taxon>Fabales</taxon>
        <taxon>Fabaceae</taxon>
        <taxon>Papilionoideae</taxon>
        <taxon>50 kb inversion clade</taxon>
        <taxon>NPAAA clade</taxon>
        <taxon>indigoferoid/millettioid clade</taxon>
        <taxon>Phaseoleae</taxon>
        <taxon>Vigna</taxon>
    </lineage>
</organism>
<protein>
    <recommendedName>
        <fullName evidence="1">Amidase domain-containing protein</fullName>
    </recommendedName>
</protein>
<evidence type="ECO:0000259" key="1">
    <source>
        <dbReference type="Pfam" id="PF01425"/>
    </source>
</evidence>
<feature type="domain" description="Amidase" evidence="1">
    <location>
        <begin position="70"/>
        <end position="213"/>
    </location>
</feature>
<dbReference type="EMBL" id="KQ258391">
    <property type="protein sequence ID" value="KOM27705.1"/>
    <property type="molecule type" value="Genomic_DNA"/>
</dbReference>
<dbReference type="STRING" id="3914.A0A0L9TAR0"/>
<dbReference type="Gene3D" id="3.90.1300.10">
    <property type="entry name" value="Amidase signature (AS) domain"/>
    <property type="match status" value="1"/>
</dbReference>
<dbReference type="SUPFAM" id="SSF75304">
    <property type="entry name" value="Amidase signature (AS) enzymes"/>
    <property type="match status" value="1"/>
</dbReference>
<proteinExistence type="predicted"/>
<accession>A0A0L9TAR0</accession>
<dbReference type="OMA" id="PTWKSTH"/>
<dbReference type="Gramene" id="KOM27705">
    <property type="protein sequence ID" value="KOM27705"/>
    <property type="gene ID" value="LR48_Vigan452s000400"/>
</dbReference>
<dbReference type="Proteomes" id="UP000053144">
    <property type="component" value="Unassembled WGS sequence"/>
</dbReference>
<dbReference type="InterPro" id="IPR036928">
    <property type="entry name" value="AS_sf"/>
</dbReference>
<sequence>MSQSLKLIKEHASNPKFWLIIGVGVAGIAVLVETRRRTRRNKTHKQDFGAFVERFEILPFPQLPPPAAKQSLSALTFAINETFDVKGYVTGFGNPTWKSTHKAAEKTAVVVTALLKSGATCVGKTVVDEFSFGISGENKYYGTPTNPRMPSFAAGLVDFAVGTDTVGCVRVPAALCGIFGFRPSHGAVSTIGVLPNAQSLDTIGLFACDPSVLHRVGHVLLQLSSVETKRSRRIIFADDLSQLSTIPTQRTIHVIGKAIKNMSGYQNPKHLNICQYIESKVPSLRLHEQSTHQQNETSILKTLSSVMLLLQGYEFKTNHEEWVKSLKFKLGRGVPDHVIAAISTLYDNIKALYKVRTEMRGAFQSLLKDDGILVIPTVADNLLKLNTTIGFSSEFHDRTFAVSSIASVSGCCQVTIPLGYHDGCCVSVSFVSFHGADKFLLDTVLDIYSTLRERVSVDSDLLSLPDISGNRETSELLKEKFHCDTSIAVAGTPSLCSDHQSSHCCNLCQGAVCRCPGAFAAVQAPFAAVQAPFAAVQAPFAAVQTSFAAVPHRFPLSSHCLLLSAPFDHCPTTIDLCPGAVSAVRRRFAVVQAKFAAVWHCLPLFGARVSSMFGTVCRCSVLELALFAVVGC</sequence>
<name>A0A0L9TAR0_PHAAN</name>
<dbReference type="InterPro" id="IPR023631">
    <property type="entry name" value="Amidase_dom"/>
</dbReference>
<evidence type="ECO:0000313" key="2">
    <source>
        <dbReference type="EMBL" id="KOM27705.1"/>
    </source>
</evidence>
<dbReference type="AlphaFoldDB" id="A0A0L9TAR0"/>